<proteinExistence type="inferred from homology"/>
<dbReference type="InterPro" id="IPR014748">
    <property type="entry name" value="Enoyl-CoA_hydra_C"/>
</dbReference>
<dbReference type="SUPFAM" id="SSF52096">
    <property type="entry name" value="ClpP/crotonase"/>
    <property type="match status" value="1"/>
</dbReference>
<dbReference type="Proteomes" id="UP000555564">
    <property type="component" value="Unassembled WGS sequence"/>
</dbReference>
<dbReference type="EMBL" id="JACHIU010000001">
    <property type="protein sequence ID" value="MBB6472136.1"/>
    <property type="molecule type" value="Genomic_DNA"/>
</dbReference>
<dbReference type="Gene3D" id="3.90.226.10">
    <property type="entry name" value="2-enoyl-CoA Hydratase, Chain A, domain 1"/>
    <property type="match status" value="1"/>
</dbReference>
<dbReference type="InterPro" id="IPR029045">
    <property type="entry name" value="ClpP/crotonase-like_dom_sf"/>
</dbReference>
<name>A0A7X0IBF9_9ACTN</name>
<comment type="similarity">
    <text evidence="1">Belongs to the enoyl-CoA hydratase/isomerase family.</text>
</comment>
<reference evidence="2 3" key="1">
    <citation type="submission" date="2020-08" db="EMBL/GenBank/DDBJ databases">
        <title>Sequencing the genomes of 1000 actinobacteria strains.</title>
        <authorList>
            <person name="Klenk H.-P."/>
        </authorList>
    </citation>
    <scope>NUCLEOTIDE SEQUENCE [LARGE SCALE GENOMIC DNA]</scope>
    <source>
        <strain evidence="2 3">DSM 44936</strain>
    </source>
</reference>
<dbReference type="GO" id="GO:0004300">
    <property type="term" value="F:enoyl-CoA hydratase activity"/>
    <property type="evidence" value="ECO:0007669"/>
    <property type="project" value="UniProtKB-EC"/>
</dbReference>
<dbReference type="RefSeq" id="WP_184979240.1">
    <property type="nucleotide sequence ID" value="NZ_BAAALO010000017.1"/>
</dbReference>
<organism evidence="2 3">
    <name type="scientific">Sphaerisporangium rubeum</name>
    <dbReference type="NCBI Taxonomy" id="321317"/>
    <lineage>
        <taxon>Bacteria</taxon>
        <taxon>Bacillati</taxon>
        <taxon>Actinomycetota</taxon>
        <taxon>Actinomycetes</taxon>
        <taxon>Streptosporangiales</taxon>
        <taxon>Streptosporangiaceae</taxon>
        <taxon>Sphaerisporangium</taxon>
    </lineage>
</organism>
<keyword evidence="3" id="KW-1185">Reference proteome</keyword>
<protein>
    <submittedName>
        <fullName evidence="2">Enoyl-CoA hydratase</fullName>
        <ecNumber evidence="2">4.2.1.17</ecNumber>
    </submittedName>
</protein>
<evidence type="ECO:0000256" key="1">
    <source>
        <dbReference type="ARBA" id="ARBA00005254"/>
    </source>
</evidence>
<dbReference type="InterPro" id="IPR001753">
    <property type="entry name" value="Enoyl-CoA_hydra/iso"/>
</dbReference>
<dbReference type="PANTHER" id="PTHR43802:SF1">
    <property type="entry name" value="IP11341P-RELATED"/>
    <property type="match status" value="1"/>
</dbReference>
<dbReference type="CDD" id="cd06558">
    <property type="entry name" value="crotonase-like"/>
    <property type="match status" value="1"/>
</dbReference>
<gene>
    <name evidence="2" type="ORF">BJ992_001567</name>
</gene>
<dbReference type="AlphaFoldDB" id="A0A7X0IBF9"/>
<dbReference type="NCBIfam" id="NF005864">
    <property type="entry name" value="PRK07799.1"/>
    <property type="match status" value="1"/>
</dbReference>
<dbReference type="PANTHER" id="PTHR43802">
    <property type="entry name" value="ENOYL-COA HYDRATASE"/>
    <property type="match status" value="1"/>
</dbReference>
<dbReference type="Pfam" id="PF00378">
    <property type="entry name" value="ECH_1"/>
    <property type="match status" value="1"/>
</dbReference>
<evidence type="ECO:0000313" key="3">
    <source>
        <dbReference type="Proteomes" id="UP000555564"/>
    </source>
</evidence>
<comment type="caution">
    <text evidence="2">The sequence shown here is derived from an EMBL/GenBank/DDBJ whole genome shotgun (WGS) entry which is preliminary data.</text>
</comment>
<accession>A0A7X0IBF9</accession>
<dbReference type="Gene3D" id="1.10.12.10">
    <property type="entry name" value="Lyase 2-enoyl-coa Hydratase, Chain A, domain 2"/>
    <property type="match status" value="1"/>
</dbReference>
<sequence length="271" mass="28488">MELLPISTPHCRVERDGHLVVVTMDRPEAKNALSSDMLVGLADAWAYISAEPDVRVGILTGAGGTFCAGADLKAMASPSADPRVQERAAQIPDYHWKGLLRGEGALPAKPIVCAVEGYAVAGGTELLVGTDLRVVAESATLGLFEARRALFPMGGSAVRLPRQIPYAFAMDILLTGRAVTAAEALQMGLVNKVVPDGQALAAARELAEQVAACGPLATQAILRAYRDTLGMAETEALKVSDAIGWPVIGSADAKEGARAFREKRPAVYRGE</sequence>
<evidence type="ECO:0000313" key="2">
    <source>
        <dbReference type="EMBL" id="MBB6472136.1"/>
    </source>
</evidence>
<dbReference type="EC" id="4.2.1.17" evidence="2"/>
<keyword evidence="2" id="KW-0456">Lyase</keyword>